<dbReference type="Pfam" id="PF01026">
    <property type="entry name" value="TatD_DNase"/>
    <property type="match status" value="1"/>
</dbReference>
<keyword evidence="2 3" id="KW-0378">Hydrolase</keyword>
<evidence type="ECO:0000313" key="3">
    <source>
        <dbReference type="EMBL" id="ERJ93123.1"/>
    </source>
</evidence>
<keyword evidence="4" id="KW-1185">Reference proteome</keyword>
<dbReference type="PANTHER" id="PTHR46124">
    <property type="entry name" value="D-AMINOACYL-TRNA DEACYLASE"/>
    <property type="match status" value="1"/>
</dbReference>
<comment type="similarity">
    <text evidence="1">Belongs to the metallo-dependent hydrolases superfamily. TatD-type hydrolase family.</text>
</comment>
<dbReference type="GO" id="GO:0016787">
    <property type="term" value="F:hydrolase activity"/>
    <property type="evidence" value="ECO:0007669"/>
    <property type="project" value="UniProtKB-KW"/>
</dbReference>
<dbReference type="InterPro" id="IPR001130">
    <property type="entry name" value="TatD-like"/>
</dbReference>
<dbReference type="PANTHER" id="PTHR46124:SF3">
    <property type="entry name" value="HYDROLASE"/>
    <property type="match status" value="1"/>
</dbReference>
<evidence type="ECO:0000313" key="4">
    <source>
        <dbReference type="Proteomes" id="UP000016649"/>
    </source>
</evidence>
<dbReference type="Gene3D" id="3.20.20.140">
    <property type="entry name" value="Metal-dependent hydrolases"/>
    <property type="match status" value="1"/>
</dbReference>
<sequence>MLFADAHIHITDLKRWQPFTYGADMSPVCSCAHSKNEWNELLRVSRLYPDFVVCAAGIHPQNPDEKLIDFLTEALERGEAAAIGEAGFDFFTPEYKARETEQELIWEVQLELAQRFQKPLVIHCRRALDRLFRDSKKLSRLCSVIFHSFPGSPMEALSFIKRGVNARFSFGKPLLNGNKRALLCAAQLPLDMLLGETDAPWQRLKNESATLPSDIQKVYEKVAELRGLPIENLCAHLYANFKDSFGLH</sequence>
<proteinExistence type="inferred from homology"/>
<comment type="caution">
    <text evidence="3">The sequence shown here is derived from an EMBL/GenBank/DDBJ whole genome shotgun (WGS) entry which is preliminary data.</text>
</comment>
<dbReference type="EMBL" id="AWVH01000030">
    <property type="protein sequence ID" value="ERJ93123.1"/>
    <property type="molecule type" value="Genomic_DNA"/>
</dbReference>
<evidence type="ECO:0000256" key="2">
    <source>
        <dbReference type="ARBA" id="ARBA00022801"/>
    </source>
</evidence>
<gene>
    <name evidence="3" type="ORF">HMPREF9193_01123</name>
</gene>
<evidence type="ECO:0000256" key="1">
    <source>
        <dbReference type="ARBA" id="ARBA00009275"/>
    </source>
</evidence>
<reference evidence="3 4" key="1">
    <citation type="submission" date="2013-08" db="EMBL/GenBank/DDBJ databases">
        <authorList>
            <person name="Weinstock G."/>
            <person name="Sodergren E."/>
            <person name="Wylie T."/>
            <person name="Fulton L."/>
            <person name="Fulton R."/>
            <person name="Fronick C."/>
            <person name="O'Laughlin M."/>
            <person name="Godfrey J."/>
            <person name="Miner T."/>
            <person name="Herter B."/>
            <person name="Appelbaum E."/>
            <person name="Cordes M."/>
            <person name="Lek S."/>
            <person name="Wollam A."/>
            <person name="Pepin K.H."/>
            <person name="Palsikar V.B."/>
            <person name="Mitreva M."/>
            <person name="Wilson R.K."/>
        </authorList>
    </citation>
    <scope>NUCLEOTIDE SEQUENCE [LARGE SCALE GENOMIC DNA]</scope>
    <source>
        <strain evidence="3 4">ATCC 700332</strain>
    </source>
</reference>
<accession>A0ABN0NYY3</accession>
<dbReference type="SUPFAM" id="SSF51556">
    <property type="entry name" value="Metallo-dependent hydrolases"/>
    <property type="match status" value="1"/>
</dbReference>
<protein>
    <submittedName>
        <fullName evidence="3">Hydrolase, TatD family</fullName>
    </submittedName>
</protein>
<dbReference type="InterPro" id="IPR032466">
    <property type="entry name" value="Metal_Hydrolase"/>
</dbReference>
<name>A0ABN0NYY3_TRELE</name>
<dbReference type="PROSITE" id="PS01090">
    <property type="entry name" value="TATD_2"/>
    <property type="match status" value="1"/>
</dbReference>
<dbReference type="RefSeq" id="WP_021687334.1">
    <property type="nucleotide sequence ID" value="NZ_KI260566.1"/>
</dbReference>
<dbReference type="PIRSF" id="PIRSF005902">
    <property type="entry name" value="DNase_TatD"/>
    <property type="match status" value="1"/>
</dbReference>
<dbReference type="Proteomes" id="UP000016649">
    <property type="component" value="Unassembled WGS sequence"/>
</dbReference>
<dbReference type="InterPro" id="IPR018228">
    <property type="entry name" value="DNase_TatD-rel_CS"/>
</dbReference>
<organism evidence="3 4">
    <name type="scientific">Treponema lecithinolyticum ATCC 700332</name>
    <dbReference type="NCBI Taxonomy" id="1321815"/>
    <lineage>
        <taxon>Bacteria</taxon>
        <taxon>Pseudomonadati</taxon>
        <taxon>Spirochaetota</taxon>
        <taxon>Spirochaetia</taxon>
        <taxon>Spirochaetales</taxon>
        <taxon>Treponemataceae</taxon>
        <taxon>Treponema</taxon>
    </lineage>
</organism>